<reference evidence="3" key="1">
    <citation type="submission" date="2015-01" db="EMBL/GenBank/DDBJ databases">
        <title>Flavisolibacter sp./LCS9/ whole genome sequencing.</title>
        <authorList>
            <person name="Kim M.K."/>
            <person name="Srinivasan S."/>
            <person name="Lee J.-J."/>
        </authorList>
    </citation>
    <scope>NUCLEOTIDE SEQUENCE [LARGE SCALE GENOMIC DNA]</scope>
    <source>
        <strain evidence="3">LCS9</strain>
    </source>
</reference>
<dbReference type="PROSITE" id="PS51257">
    <property type="entry name" value="PROKAR_LIPOPROTEIN"/>
    <property type="match status" value="1"/>
</dbReference>
<accession>A0A172TX63</accession>
<sequence>MKLLIRTLFAGLLAFWLSSCYGDLGGDDLGEQNLVVALDPDAGSAIARALGTTYDFKVLVLSKMPPQGVTVNVVYRQDLDNAVVFSQNYTTTTSPQHVTITNIPFNEVGTVTITVASKSRPSNTVTKTFKLVRK</sequence>
<dbReference type="KEGG" id="fla:SY85_15080"/>
<dbReference type="Proteomes" id="UP000077177">
    <property type="component" value="Chromosome"/>
</dbReference>
<keyword evidence="3" id="KW-1185">Reference proteome</keyword>
<evidence type="ECO:0000256" key="1">
    <source>
        <dbReference type="SAM" id="SignalP"/>
    </source>
</evidence>
<dbReference type="AlphaFoldDB" id="A0A172TX63"/>
<keyword evidence="1" id="KW-0732">Signal</keyword>
<name>A0A172TX63_9BACT</name>
<dbReference type="RefSeq" id="WP_066405741.1">
    <property type="nucleotide sequence ID" value="NZ_CP011390.1"/>
</dbReference>
<gene>
    <name evidence="2" type="ORF">SY85_15080</name>
</gene>
<proteinExistence type="predicted"/>
<protein>
    <submittedName>
        <fullName evidence="2">Uncharacterized protein</fullName>
    </submittedName>
</protein>
<feature type="signal peptide" evidence="1">
    <location>
        <begin position="1"/>
        <end position="22"/>
    </location>
</feature>
<feature type="chain" id="PRO_5008001300" evidence="1">
    <location>
        <begin position="23"/>
        <end position="134"/>
    </location>
</feature>
<evidence type="ECO:0000313" key="3">
    <source>
        <dbReference type="Proteomes" id="UP000077177"/>
    </source>
</evidence>
<organism evidence="2 3">
    <name type="scientific">Flavisolibacter tropicus</name>
    <dbReference type="NCBI Taxonomy" id="1492898"/>
    <lineage>
        <taxon>Bacteria</taxon>
        <taxon>Pseudomonadati</taxon>
        <taxon>Bacteroidota</taxon>
        <taxon>Chitinophagia</taxon>
        <taxon>Chitinophagales</taxon>
        <taxon>Chitinophagaceae</taxon>
        <taxon>Flavisolibacter</taxon>
    </lineage>
</organism>
<evidence type="ECO:0000313" key="2">
    <source>
        <dbReference type="EMBL" id="ANE51630.1"/>
    </source>
</evidence>
<dbReference type="EMBL" id="CP011390">
    <property type="protein sequence ID" value="ANE51630.1"/>
    <property type="molecule type" value="Genomic_DNA"/>
</dbReference>
<dbReference type="OrthoDB" id="673157at2"/>
<reference evidence="2 3" key="2">
    <citation type="journal article" date="2016" name="Int. J. Syst. Evol. Microbiol.">
        <title>Flavisolibacter tropicus sp. nov., isolated from tropical soil.</title>
        <authorList>
            <person name="Lee J.J."/>
            <person name="Kang M.S."/>
            <person name="Kim G.S."/>
            <person name="Lee C.S."/>
            <person name="Lim S."/>
            <person name="Lee J."/>
            <person name="Roh S.H."/>
            <person name="Kang H."/>
            <person name="Ha J.M."/>
            <person name="Bae S."/>
            <person name="Jung H.Y."/>
            <person name="Kim M.K."/>
        </authorList>
    </citation>
    <scope>NUCLEOTIDE SEQUENCE [LARGE SCALE GENOMIC DNA]</scope>
    <source>
        <strain evidence="2 3">LCS9</strain>
    </source>
</reference>